<dbReference type="RefSeq" id="WP_143774903.1">
    <property type="nucleotide sequence ID" value="NZ_VKKU01000001.1"/>
</dbReference>
<dbReference type="OrthoDB" id="9811804at2"/>
<sequence length="698" mass="80952">MVTDRLFSQKVDPWLLRGNPQVTELLNGLRGSFEVTWAAERIAYGTKMLCFILKPHDIIKETFGFEREIALFVSRFPFVEPRTFQAIDQFCHESPLHERVDPSVVILNSPDNRMLEKINNQQSEYPQSRMIVALSDAILSKAVDDRWAINNGISEVLFIRDLFNYKLPVQPSQYFYGREQVISTLVDGVRKCQNSGLFGLRKTGKTSILLRVLDILHHDRTTYQVFIDCKKRYIRKLTCDGLIARLVKQIDQIFKSNISAQLEKGIDATEVLENAIRKIPNGRRLCIVFDEIEYITPLSPTDLQWKEEFVDFWQAVWAIQSETQKLCFIICGVNPSICEIDRFADAKGGGSVQNPMFGIVNVQYLHGLGRNALADMMHFFGKRMGLRFSEEAIQYVFDRFGGHPLLSRLACSFYHETLLARSERRPIEISRAIEERMEAECYAEISAYCEHVVSEVREFYPDEFELLSLAARGEAEQFLDRARSGRGLAHIRNYGLLEQVDAGKPIVLIPVLRQYLQEQFKRESGERHFRVMLQFEARPSWLERKKRSLDEDICILNEELRATGMYDLFPGGSLRKISDLLRLDVVQTQSDLTNFLVVINRIFVENIERHLKDSGRKLFVDVKSDFPHLFEALMRIKLYRHYSGHIELDDSWLQRFKSYVANDFGDLGESVFVECPFLVQQVVLEEMHVGLQYEIARY</sequence>
<evidence type="ECO:0000313" key="2">
    <source>
        <dbReference type="Proteomes" id="UP000320160"/>
    </source>
</evidence>
<gene>
    <name evidence="1" type="ORF">FOM92_00875</name>
</gene>
<keyword evidence="1" id="KW-0067">ATP-binding</keyword>
<dbReference type="Proteomes" id="UP000320160">
    <property type="component" value="Unassembled WGS sequence"/>
</dbReference>
<evidence type="ECO:0000313" key="1">
    <source>
        <dbReference type="EMBL" id="TSB04030.1"/>
    </source>
</evidence>
<keyword evidence="2" id="KW-1185">Reference proteome</keyword>
<keyword evidence="1" id="KW-0547">Nucleotide-binding</keyword>
<accession>A0A553WH67</accession>
<protein>
    <submittedName>
        <fullName evidence="1">ATP-binding protein</fullName>
    </submittedName>
</protein>
<organism evidence="1 2">
    <name type="scientific">Sphingorhabdus contaminans</name>
    <dbReference type="NCBI Taxonomy" id="1343899"/>
    <lineage>
        <taxon>Bacteria</taxon>
        <taxon>Pseudomonadati</taxon>
        <taxon>Pseudomonadota</taxon>
        <taxon>Alphaproteobacteria</taxon>
        <taxon>Sphingomonadales</taxon>
        <taxon>Sphingomonadaceae</taxon>
        <taxon>Sphingorhabdus</taxon>
    </lineage>
</organism>
<dbReference type="Gene3D" id="3.40.50.300">
    <property type="entry name" value="P-loop containing nucleotide triphosphate hydrolases"/>
    <property type="match status" value="1"/>
</dbReference>
<proteinExistence type="predicted"/>
<reference evidence="1 2" key="1">
    <citation type="submission" date="2019-07" db="EMBL/GenBank/DDBJ databases">
        <authorList>
            <person name="Park M."/>
        </authorList>
    </citation>
    <scope>NUCLEOTIDE SEQUENCE [LARGE SCALE GENOMIC DNA]</scope>
    <source>
        <strain evidence="1 2">KCTC32445</strain>
    </source>
</reference>
<dbReference type="EMBL" id="VKKU01000001">
    <property type="protein sequence ID" value="TSB04030.1"/>
    <property type="molecule type" value="Genomic_DNA"/>
</dbReference>
<dbReference type="AlphaFoldDB" id="A0A553WH67"/>
<name>A0A553WH67_9SPHN</name>
<dbReference type="PANTHER" id="PTHR34301">
    <property type="entry name" value="DNA-BINDING PROTEIN-RELATED"/>
    <property type="match status" value="1"/>
</dbReference>
<dbReference type="PANTHER" id="PTHR34301:SF8">
    <property type="entry name" value="ATPASE DOMAIN-CONTAINING PROTEIN"/>
    <property type="match status" value="1"/>
</dbReference>
<comment type="caution">
    <text evidence="1">The sequence shown here is derived from an EMBL/GenBank/DDBJ whole genome shotgun (WGS) entry which is preliminary data.</text>
</comment>
<dbReference type="SUPFAM" id="SSF52540">
    <property type="entry name" value="P-loop containing nucleoside triphosphate hydrolases"/>
    <property type="match status" value="1"/>
</dbReference>
<dbReference type="GO" id="GO:0005524">
    <property type="term" value="F:ATP binding"/>
    <property type="evidence" value="ECO:0007669"/>
    <property type="project" value="UniProtKB-KW"/>
</dbReference>
<dbReference type="InterPro" id="IPR027417">
    <property type="entry name" value="P-loop_NTPase"/>
</dbReference>